<feature type="non-terminal residue" evidence="1">
    <location>
        <position position="1"/>
    </location>
</feature>
<protein>
    <submittedName>
        <fullName evidence="1">Uncharacterized protein</fullName>
    </submittedName>
</protein>
<accession>A0ABY7GC49</accession>
<dbReference type="Proteomes" id="UP001164746">
    <property type="component" value="Chromosome 17"/>
</dbReference>
<name>A0ABY7GC49_MYAAR</name>
<dbReference type="EMBL" id="CP111028">
    <property type="protein sequence ID" value="WAR30541.1"/>
    <property type="molecule type" value="Genomic_DNA"/>
</dbReference>
<sequence>MHADVVGLGHYGRCPKRLTSIAGALHKTSMYKPQTSKKKPWFDADCDTARKRYLHDKNYYRRIKTVDSYDTMVNSSKCYKKTINKKYSGDRKDTVSKISSQVFYEHFIKLNQSVVDDNDVAFQDFDDTSVEYSNDLITSKGTGRLASIENKGGAHIIKEAHHVKLRVPSEFLVFTFGVIVDAYRLSIDGPLSGAPEEALHKLVLNLHNPASRASALARRAVEPASPTTLLMEGVLRPKLSEWFVYYPEGAVKVSSSRRSQEPKVRET</sequence>
<organism evidence="1 2">
    <name type="scientific">Mya arenaria</name>
    <name type="common">Soft-shell clam</name>
    <dbReference type="NCBI Taxonomy" id="6604"/>
    <lineage>
        <taxon>Eukaryota</taxon>
        <taxon>Metazoa</taxon>
        <taxon>Spiralia</taxon>
        <taxon>Lophotrochozoa</taxon>
        <taxon>Mollusca</taxon>
        <taxon>Bivalvia</taxon>
        <taxon>Autobranchia</taxon>
        <taxon>Heteroconchia</taxon>
        <taxon>Euheterodonta</taxon>
        <taxon>Imparidentia</taxon>
        <taxon>Neoheterodontei</taxon>
        <taxon>Myida</taxon>
        <taxon>Myoidea</taxon>
        <taxon>Myidae</taxon>
        <taxon>Mya</taxon>
    </lineage>
</organism>
<reference evidence="1" key="1">
    <citation type="submission" date="2022-11" db="EMBL/GenBank/DDBJ databases">
        <title>Centuries of genome instability and evolution in soft-shell clam transmissible cancer (bioRxiv).</title>
        <authorList>
            <person name="Hart S.F.M."/>
            <person name="Yonemitsu M.A."/>
            <person name="Giersch R.M."/>
            <person name="Beal B.F."/>
            <person name="Arriagada G."/>
            <person name="Davis B.W."/>
            <person name="Ostrander E.A."/>
            <person name="Goff S.P."/>
            <person name="Metzger M.J."/>
        </authorList>
    </citation>
    <scope>NUCLEOTIDE SEQUENCE</scope>
    <source>
        <strain evidence="1">MELC-2E11</strain>
        <tissue evidence="1">Siphon/mantle</tissue>
    </source>
</reference>
<evidence type="ECO:0000313" key="1">
    <source>
        <dbReference type="EMBL" id="WAR30541.1"/>
    </source>
</evidence>
<gene>
    <name evidence="1" type="ORF">MAR_033083</name>
</gene>
<proteinExistence type="predicted"/>
<evidence type="ECO:0000313" key="2">
    <source>
        <dbReference type="Proteomes" id="UP001164746"/>
    </source>
</evidence>
<keyword evidence="2" id="KW-1185">Reference proteome</keyword>